<evidence type="ECO:0000313" key="2">
    <source>
        <dbReference type="Proteomes" id="UP000293142"/>
    </source>
</evidence>
<comment type="caution">
    <text evidence="1">The sequence shown here is derived from an EMBL/GenBank/DDBJ whole genome shotgun (WGS) entry which is preliminary data.</text>
</comment>
<protein>
    <submittedName>
        <fullName evidence="1">Uncharacterized protein</fullName>
    </submittedName>
</protein>
<sequence>MLTIELNPQLHRVVHTMKNVEAQGINHPSTSALPLTKEESFAMISTFHRPAKDRSRELLEPRCDW</sequence>
<dbReference type="AlphaFoldDB" id="A0A4Q9DVF2"/>
<evidence type="ECO:0000313" key="1">
    <source>
        <dbReference type="EMBL" id="TBL81017.1"/>
    </source>
</evidence>
<name>A0A4Q9DVF2_9BACL</name>
<keyword evidence="2" id="KW-1185">Reference proteome</keyword>
<dbReference type="OrthoDB" id="2662653at2"/>
<proteinExistence type="predicted"/>
<accession>A0A4Q9DVF2</accession>
<dbReference type="Proteomes" id="UP000293142">
    <property type="component" value="Unassembled WGS sequence"/>
</dbReference>
<organism evidence="1 2">
    <name type="scientific">Paenibacillus thalictri</name>
    <dbReference type="NCBI Taxonomy" id="2527873"/>
    <lineage>
        <taxon>Bacteria</taxon>
        <taxon>Bacillati</taxon>
        <taxon>Bacillota</taxon>
        <taxon>Bacilli</taxon>
        <taxon>Bacillales</taxon>
        <taxon>Paenibacillaceae</taxon>
        <taxon>Paenibacillus</taxon>
    </lineage>
</organism>
<reference evidence="1 2" key="1">
    <citation type="submission" date="2019-02" db="EMBL/GenBank/DDBJ databases">
        <title>Paenibacillus sp. nov., isolated from surface-sterilized tissue of Thalictrum simplex L.</title>
        <authorList>
            <person name="Tuo L."/>
        </authorList>
    </citation>
    <scope>NUCLEOTIDE SEQUENCE [LARGE SCALE GENOMIC DNA]</scope>
    <source>
        <strain evidence="1 2">N2SHLJ1</strain>
    </source>
</reference>
<gene>
    <name evidence="1" type="ORF">EYB31_02670</name>
</gene>
<dbReference type="EMBL" id="SIRE01000003">
    <property type="protein sequence ID" value="TBL81017.1"/>
    <property type="molecule type" value="Genomic_DNA"/>
</dbReference>
<dbReference type="RefSeq" id="WP_131011731.1">
    <property type="nucleotide sequence ID" value="NZ_SIRE01000003.1"/>
</dbReference>